<protein>
    <submittedName>
        <fullName evidence="2">Uncharacterized protein</fullName>
    </submittedName>
</protein>
<evidence type="ECO:0000313" key="3">
    <source>
        <dbReference type="Proteomes" id="UP000005237"/>
    </source>
</evidence>
<evidence type="ECO:0000313" key="2">
    <source>
        <dbReference type="EnsemblMetazoa" id="CJA11129.1"/>
    </source>
</evidence>
<reference evidence="2" key="2">
    <citation type="submission" date="2022-06" db="UniProtKB">
        <authorList>
            <consortium name="EnsemblMetazoa"/>
        </authorList>
    </citation>
    <scope>IDENTIFICATION</scope>
    <source>
        <strain evidence="2">DF5081</strain>
    </source>
</reference>
<accession>A0A8R1HU57</accession>
<reference evidence="3" key="1">
    <citation type="submission" date="2010-08" db="EMBL/GenBank/DDBJ databases">
        <authorList>
            <consortium name="Caenorhabditis japonica Sequencing Consortium"/>
            <person name="Wilson R.K."/>
        </authorList>
    </citation>
    <scope>NUCLEOTIDE SEQUENCE [LARGE SCALE GENOMIC DNA]</scope>
    <source>
        <strain evidence="3">DF5081</strain>
    </source>
</reference>
<sequence>MLDSIYLDLVRTIPSVEAMSVMDSHTFHHPKGLLTTGTLPAPSRSQANFSVEPPMSSTLIGKRSRSISQLGSIIMSSTPDSFSRFSHHKTFGETRNSFTNRIEVSKLLNTIEDVRKKSARLQGKYDELRSLLIYLSQWKTLINVNNNDYGLKSESPADELDDNVLVSNNIQ</sequence>
<dbReference type="EnsemblMetazoa" id="CJA11129.1">
    <property type="protein sequence ID" value="CJA11129.1"/>
    <property type="gene ID" value="WBGene00130333"/>
</dbReference>
<keyword evidence="3" id="KW-1185">Reference proteome</keyword>
<name>A0A8R1HU57_CAEJA</name>
<dbReference type="Proteomes" id="UP000005237">
    <property type="component" value="Unassembled WGS sequence"/>
</dbReference>
<feature type="coiled-coil region" evidence="1">
    <location>
        <begin position="104"/>
        <end position="131"/>
    </location>
</feature>
<keyword evidence="1" id="KW-0175">Coiled coil</keyword>
<proteinExistence type="predicted"/>
<evidence type="ECO:0000256" key="1">
    <source>
        <dbReference type="SAM" id="Coils"/>
    </source>
</evidence>
<organism evidence="2 3">
    <name type="scientific">Caenorhabditis japonica</name>
    <dbReference type="NCBI Taxonomy" id="281687"/>
    <lineage>
        <taxon>Eukaryota</taxon>
        <taxon>Metazoa</taxon>
        <taxon>Ecdysozoa</taxon>
        <taxon>Nematoda</taxon>
        <taxon>Chromadorea</taxon>
        <taxon>Rhabditida</taxon>
        <taxon>Rhabditina</taxon>
        <taxon>Rhabditomorpha</taxon>
        <taxon>Rhabditoidea</taxon>
        <taxon>Rhabditidae</taxon>
        <taxon>Peloderinae</taxon>
        <taxon>Caenorhabditis</taxon>
    </lineage>
</organism>
<dbReference type="AlphaFoldDB" id="A0A8R1HU57"/>